<evidence type="ECO:0000313" key="3">
    <source>
        <dbReference type="Proteomes" id="UP000050525"/>
    </source>
</evidence>
<protein>
    <submittedName>
        <fullName evidence="2">Uncharacterized protein</fullName>
    </submittedName>
</protein>
<sequence>MPGLFYGERNESATFRSRELSVNHLPWAEKGSNHEHHVPLEAGGREHSDPHRRWRQGCGSSERGAPEVMPTVLKPSRDSGFQSQNNSDLQSPDPSLRSPNFPSW</sequence>
<accession>A0A151NT70</accession>
<dbReference type="EMBL" id="AKHW03002098">
    <property type="protein sequence ID" value="KYO40067.1"/>
    <property type="molecule type" value="Genomic_DNA"/>
</dbReference>
<evidence type="ECO:0000313" key="2">
    <source>
        <dbReference type="EMBL" id="KYO40067.1"/>
    </source>
</evidence>
<reference evidence="2 3" key="1">
    <citation type="journal article" date="2012" name="Genome Biol.">
        <title>Sequencing three crocodilian genomes to illuminate the evolution of archosaurs and amniotes.</title>
        <authorList>
            <person name="St John J.A."/>
            <person name="Braun E.L."/>
            <person name="Isberg S.R."/>
            <person name="Miles L.G."/>
            <person name="Chong A.Y."/>
            <person name="Gongora J."/>
            <person name="Dalzell P."/>
            <person name="Moran C."/>
            <person name="Bed'hom B."/>
            <person name="Abzhanov A."/>
            <person name="Burgess S.C."/>
            <person name="Cooksey A.M."/>
            <person name="Castoe T.A."/>
            <person name="Crawford N.G."/>
            <person name="Densmore L.D."/>
            <person name="Drew J.C."/>
            <person name="Edwards S.V."/>
            <person name="Faircloth B.C."/>
            <person name="Fujita M.K."/>
            <person name="Greenwold M.J."/>
            <person name="Hoffmann F.G."/>
            <person name="Howard J.M."/>
            <person name="Iguchi T."/>
            <person name="Janes D.E."/>
            <person name="Khan S.Y."/>
            <person name="Kohno S."/>
            <person name="de Koning A.J."/>
            <person name="Lance S.L."/>
            <person name="McCarthy F.M."/>
            <person name="McCormack J.E."/>
            <person name="Merchant M.E."/>
            <person name="Peterson D.G."/>
            <person name="Pollock D.D."/>
            <person name="Pourmand N."/>
            <person name="Raney B.J."/>
            <person name="Roessler K.A."/>
            <person name="Sanford J.R."/>
            <person name="Sawyer R.H."/>
            <person name="Schmidt C.J."/>
            <person name="Triplett E.W."/>
            <person name="Tuberville T.D."/>
            <person name="Venegas-Anaya M."/>
            <person name="Howard J.T."/>
            <person name="Jarvis E.D."/>
            <person name="Guillette L.J.Jr."/>
            <person name="Glenn T.C."/>
            <person name="Green R.E."/>
            <person name="Ray D.A."/>
        </authorList>
    </citation>
    <scope>NUCLEOTIDE SEQUENCE [LARGE SCALE GENOMIC DNA]</scope>
    <source>
        <strain evidence="2">KSC_2009_1</strain>
    </source>
</reference>
<keyword evidence="3" id="KW-1185">Reference proteome</keyword>
<proteinExistence type="predicted"/>
<feature type="compositionally biased region" description="Basic and acidic residues" evidence="1">
    <location>
        <begin position="31"/>
        <end position="51"/>
    </location>
</feature>
<feature type="compositionally biased region" description="Polar residues" evidence="1">
    <location>
        <begin position="79"/>
        <end position="104"/>
    </location>
</feature>
<evidence type="ECO:0000256" key="1">
    <source>
        <dbReference type="SAM" id="MobiDB-lite"/>
    </source>
</evidence>
<comment type="caution">
    <text evidence="2">The sequence shown here is derived from an EMBL/GenBank/DDBJ whole genome shotgun (WGS) entry which is preliminary data.</text>
</comment>
<name>A0A151NT70_ALLMI</name>
<feature type="region of interest" description="Disordered" evidence="1">
    <location>
        <begin position="28"/>
        <end position="104"/>
    </location>
</feature>
<organism evidence="2 3">
    <name type="scientific">Alligator mississippiensis</name>
    <name type="common">American alligator</name>
    <dbReference type="NCBI Taxonomy" id="8496"/>
    <lineage>
        <taxon>Eukaryota</taxon>
        <taxon>Metazoa</taxon>
        <taxon>Chordata</taxon>
        <taxon>Craniata</taxon>
        <taxon>Vertebrata</taxon>
        <taxon>Euteleostomi</taxon>
        <taxon>Archelosauria</taxon>
        <taxon>Archosauria</taxon>
        <taxon>Crocodylia</taxon>
        <taxon>Alligatoridae</taxon>
        <taxon>Alligatorinae</taxon>
        <taxon>Alligator</taxon>
    </lineage>
</organism>
<dbReference type="Proteomes" id="UP000050525">
    <property type="component" value="Unassembled WGS sequence"/>
</dbReference>
<dbReference type="AlphaFoldDB" id="A0A151NT70"/>
<gene>
    <name evidence="2" type="ORF">Y1Q_0006600</name>
</gene>